<evidence type="ECO:0000256" key="1">
    <source>
        <dbReference type="SAM" id="MobiDB-lite"/>
    </source>
</evidence>
<sequence length="90" mass="10075">MIVDCAPRGWLRLIEVEYFKGDQRPVRDRPKRGSRSRMSSPSMREMPLIGGEVVLGFLCAPVIAEWQAAYRRIIDYAATKAGAPLTANLP</sequence>
<name>A0A4R3RBN7_9HYPH</name>
<gene>
    <name evidence="2" type="ORF">EV129_11840</name>
</gene>
<dbReference type="Proteomes" id="UP000295507">
    <property type="component" value="Unassembled WGS sequence"/>
</dbReference>
<protein>
    <submittedName>
        <fullName evidence="2">Uncharacterized protein</fullName>
    </submittedName>
</protein>
<reference evidence="2 3" key="1">
    <citation type="submission" date="2019-03" db="EMBL/GenBank/DDBJ databases">
        <title>Genomic Encyclopedia of Type Strains, Phase IV (KMG-V): Genome sequencing to study the core and pangenomes of soil and plant-associated prokaryotes.</title>
        <authorList>
            <person name="Whitman W."/>
        </authorList>
    </citation>
    <scope>NUCLEOTIDE SEQUENCE [LARGE SCALE GENOMIC DNA]</scope>
    <source>
        <strain evidence="2 3">IE4868</strain>
    </source>
</reference>
<comment type="caution">
    <text evidence="2">The sequence shown here is derived from an EMBL/GenBank/DDBJ whole genome shotgun (WGS) entry which is preliminary data.</text>
</comment>
<dbReference type="EMBL" id="SMBK01000018">
    <property type="protein sequence ID" value="TCU32818.1"/>
    <property type="molecule type" value="Genomic_DNA"/>
</dbReference>
<feature type="region of interest" description="Disordered" evidence="1">
    <location>
        <begin position="24"/>
        <end position="43"/>
    </location>
</feature>
<organism evidence="2 3">
    <name type="scientific">Rhizobium azibense</name>
    <dbReference type="NCBI Taxonomy" id="1136135"/>
    <lineage>
        <taxon>Bacteria</taxon>
        <taxon>Pseudomonadati</taxon>
        <taxon>Pseudomonadota</taxon>
        <taxon>Alphaproteobacteria</taxon>
        <taxon>Hyphomicrobiales</taxon>
        <taxon>Rhizobiaceae</taxon>
        <taxon>Rhizobium/Agrobacterium group</taxon>
        <taxon>Rhizobium</taxon>
    </lineage>
</organism>
<evidence type="ECO:0000313" key="3">
    <source>
        <dbReference type="Proteomes" id="UP000295507"/>
    </source>
</evidence>
<proteinExistence type="predicted"/>
<dbReference type="RefSeq" id="WP_132553350.1">
    <property type="nucleotide sequence ID" value="NZ_SMBK01000018.1"/>
</dbReference>
<dbReference type="AlphaFoldDB" id="A0A4R3RBN7"/>
<accession>A0A4R3RBN7</accession>
<evidence type="ECO:0000313" key="2">
    <source>
        <dbReference type="EMBL" id="TCU32818.1"/>
    </source>
</evidence>